<gene>
    <name evidence="2" type="ORF">PeribacterD1_0102</name>
</gene>
<accession>A0A0S1SNA8</accession>
<accession>A0A0S1SJB0</accession>
<feature type="compositionally biased region" description="Low complexity" evidence="1">
    <location>
        <begin position="58"/>
        <end position="77"/>
    </location>
</feature>
<proteinExistence type="predicted"/>
<evidence type="ECO:0000313" key="3">
    <source>
        <dbReference type="Proteomes" id="UP000069135"/>
    </source>
</evidence>
<reference evidence="2 3" key="2">
    <citation type="journal article" date="2016" name="PeerJ">
        <title>Analysis of five complete genome sequences for members of the class Peribacteria in the recently recognized Peregrinibacteria bacterial phylum.</title>
        <authorList>
            <person name="Anantharaman K."/>
            <person name="Brown C.T."/>
            <person name="Burstein D."/>
            <person name="Castelle C.J."/>
            <person name="Probst A.J."/>
            <person name="Thomas B.C."/>
            <person name="Williams K.H."/>
            <person name="Banfield J.F."/>
        </authorList>
    </citation>
    <scope>NUCLEOTIDE SEQUENCE [LARGE SCALE GENOMIC DNA]</scope>
    <source>
        <strain evidence="2">RIFOXYD1_FULL_PER-ii_59_16</strain>
    </source>
</reference>
<reference evidence="3" key="1">
    <citation type="submission" date="2015-10" db="EMBL/GenBank/DDBJ databases">
        <title>Analysis of five complete genome sequences for members of the class Peribacteria in the recently recognized Peregrinibacteria bacterial phylum.</title>
        <authorList>
            <person name="Anantharaman K."/>
            <person name="Brown C.T."/>
            <person name="Burstein D."/>
            <person name="Castelle C.J."/>
            <person name="Probst A.J."/>
            <person name="Thomas B.C."/>
            <person name="Williams K.H."/>
            <person name="Banfield J.F."/>
        </authorList>
    </citation>
    <scope>NUCLEOTIDE SEQUENCE [LARGE SCALE GENOMIC DNA]</scope>
</reference>
<dbReference type="KEGG" id="prf:PeribacterA2_0102"/>
<feature type="region of interest" description="Disordered" evidence="1">
    <location>
        <begin position="53"/>
        <end position="77"/>
    </location>
</feature>
<organism evidence="2 3">
    <name type="scientific">Candidatus Peribacter riflensis</name>
    <dbReference type="NCBI Taxonomy" id="1735162"/>
    <lineage>
        <taxon>Bacteria</taxon>
        <taxon>Candidatus Peregrinibacteriota</taxon>
        <taxon>Candidatus Peribacteria</taxon>
        <taxon>Candidatus Peribacterales</taxon>
        <taxon>Candidatus Peribacteraceae</taxon>
        <taxon>Candidatus Peribacter</taxon>
    </lineage>
</organism>
<accession>A0A0S1SRJ3</accession>
<evidence type="ECO:0000313" key="2">
    <source>
        <dbReference type="EMBL" id="ALM12805.1"/>
    </source>
</evidence>
<accession>A0A0S1SMH6</accession>
<dbReference type="EMBL" id="CP013065">
    <property type="protein sequence ID" value="ALM12805.1"/>
    <property type="molecule type" value="Genomic_DNA"/>
</dbReference>
<dbReference type="AlphaFoldDB" id="A0A0S1SNA8"/>
<protein>
    <submittedName>
        <fullName evidence="2">Uncharacterized protein</fullName>
    </submittedName>
</protein>
<dbReference type="Proteomes" id="UP000069135">
    <property type="component" value="Chromosome"/>
</dbReference>
<accession>A0A0S1SA62</accession>
<name>A0A0S1SNA8_9BACT</name>
<evidence type="ECO:0000256" key="1">
    <source>
        <dbReference type="SAM" id="MobiDB-lite"/>
    </source>
</evidence>
<dbReference type="STRING" id="1735162.PeribacterB2_0102"/>
<sequence>MPPLKTDAPARSPSPFDEVFETEEIIRDKHAGPIGNPYEAKPTAAMMALLRGNGTPGAEAAAPDTDDSASATSALEL</sequence>